<keyword evidence="2" id="KW-0223">Dioxygenase</keyword>
<protein>
    <submittedName>
        <fullName evidence="2">Extradiol ring-cleavage dioxygenase</fullName>
    </submittedName>
</protein>
<organism evidence="2 3">
    <name type="scientific">Vineibacter terrae</name>
    <dbReference type="NCBI Taxonomy" id="2586908"/>
    <lineage>
        <taxon>Bacteria</taxon>
        <taxon>Pseudomonadati</taxon>
        <taxon>Pseudomonadota</taxon>
        <taxon>Alphaproteobacteria</taxon>
        <taxon>Hyphomicrobiales</taxon>
        <taxon>Vineibacter</taxon>
    </lineage>
</organism>
<accession>A0A5C8PIN2</accession>
<reference evidence="2 3" key="1">
    <citation type="submission" date="2019-06" db="EMBL/GenBank/DDBJ databases">
        <title>New taxonomy in bacterial strain CC-CFT640, isolated from vineyard.</title>
        <authorList>
            <person name="Lin S.-Y."/>
            <person name="Tsai C.-F."/>
            <person name="Young C.-C."/>
        </authorList>
    </citation>
    <scope>NUCLEOTIDE SEQUENCE [LARGE SCALE GENOMIC DNA]</scope>
    <source>
        <strain evidence="2 3">CC-CFT640</strain>
    </source>
</reference>
<evidence type="ECO:0000313" key="3">
    <source>
        <dbReference type="Proteomes" id="UP000321638"/>
    </source>
</evidence>
<dbReference type="OrthoDB" id="8673673at2"/>
<dbReference type="InterPro" id="IPR004183">
    <property type="entry name" value="Xdiol_dOase_suB"/>
</dbReference>
<dbReference type="Proteomes" id="UP000321638">
    <property type="component" value="Unassembled WGS sequence"/>
</dbReference>
<dbReference type="Gene3D" id="3.40.830.10">
    <property type="entry name" value="LigB-like"/>
    <property type="match status" value="1"/>
</dbReference>
<name>A0A5C8PIN2_9HYPH</name>
<proteinExistence type="predicted"/>
<dbReference type="Pfam" id="PF02900">
    <property type="entry name" value="LigB"/>
    <property type="match status" value="1"/>
</dbReference>
<gene>
    <name evidence="2" type="ORF">FHP25_21295</name>
</gene>
<dbReference type="EMBL" id="VDUZ01000025">
    <property type="protein sequence ID" value="TXL73501.1"/>
    <property type="molecule type" value="Genomic_DNA"/>
</dbReference>
<comment type="caution">
    <text evidence="2">The sequence shown here is derived from an EMBL/GenBank/DDBJ whole genome shotgun (WGS) entry which is preliminary data.</text>
</comment>
<feature type="domain" description="Extradiol ring-cleavage dioxygenase class III enzyme subunit B" evidence="1">
    <location>
        <begin position="134"/>
        <end position="286"/>
    </location>
</feature>
<evidence type="ECO:0000259" key="1">
    <source>
        <dbReference type="Pfam" id="PF02900"/>
    </source>
</evidence>
<evidence type="ECO:0000313" key="2">
    <source>
        <dbReference type="EMBL" id="TXL73501.1"/>
    </source>
</evidence>
<dbReference type="SUPFAM" id="SSF53213">
    <property type="entry name" value="LigB-like"/>
    <property type="match status" value="1"/>
</dbReference>
<keyword evidence="2" id="KW-0560">Oxidoreductase</keyword>
<dbReference type="GO" id="GO:0008198">
    <property type="term" value="F:ferrous iron binding"/>
    <property type="evidence" value="ECO:0007669"/>
    <property type="project" value="InterPro"/>
</dbReference>
<sequence length="314" mass="35125">MLNASLQDWPRFVERDKDRPHLDKEGRSITYDGLVAAAGPHIAAYLAPERMAESHATATRCMADITHLLEGSALDALIVVGDDQKELYFENNLPSVLIYYGETIRNAPRRQSQPDDPWFMRASARYYEEREPRDFPVDSRLSRHLIQSLIDDDFDIATANALPDGTSEGHAFGFVHKRLMNGSVLPVVPVFLNTYYPPNQPTPRRCYRLGQAIRRAVEAFPGDTRIGIIASGGLSHFTVDEELDGTVVRALREKNAESLHALPRNKLNSGSSEIRNWICVAGAVETLDLDWIVYRPGYRTPAGTGTGLCFAAWR</sequence>
<keyword evidence="3" id="KW-1185">Reference proteome</keyword>
<dbReference type="AlphaFoldDB" id="A0A5C8PIN2"/>
<dbReference type="GO" id="GO:0016702">
    <property type="term" value="F:oxidoreductase activity, acting on single donors with incorporation of molecular oxygen, incorporation of two atoms of oxygen"/>
    <property type="evidence" value="ECO:0007669"/>
    <property type="project" value="UniProtKB-ARBA"/>
</dbReference>